<protein>
    <submittedName>
        <fullName evidence="2">Uncharacterized protein</fullName>
    </submittedName>
</protein>
<keyword evidence="3" id="KW-1185">Reference proteome</keyword>
<feature type="signal peptide" evidence="1">
    <location>
        <begin position="1"/>
        <end position="16"/>
    </location>
</feature>
<gene>
    <name evidence="2" type="ORF">LNINA_LOCUS33</name>
</gene>
<evidence type="ECO:0000313" key="2">
    <source>
        <dbReference type="EMBL" id="CAK1539938.1"/>
    </source>
</evidence>
<organism evidence="2 3">
    <name type="scientific">Leptosia nina</name>
    <dbReference type="NCBI Taxonomy" id="320188"/>
    <lineage>
        <taxon>Eukaryota</taxon>
        <taxon>Metazoa</taxon>
        <taxon>Ecdysozoa</taxon>
        <taxon>Arthropoda</taxon>
        <taxon>Hexapoda</taxon>
        <taxon>Insecta</taxon>
        <taxon>Pterygota</taxon>
        <taxon>Neoptera</taxon>
        <taxon>Endopterygota</taxon>
        <taxon>Lepidoptera</taxon>
        <taxon>Glossata</taxon>
        <taxon>Ditrysia</taxon>
        <taxon>Papilionoidea</taxon>
        <taxon>Pieridae</taxon>
        <taxon>Pierinae</taxon>
        <taxon>Leptosia</taxon>
    </lineage>
</organism>
<name>A0AAV1IV07_9NEOP</name>
<evidence type="ECO:0000256" key="1">
    <source>
        <dbReference type="SAM" id="SignalP"/>
    </source>
</evidence>
<dbReference type="Proteomes" id="UP001497472">
    <property type="component" value="Unassembled WGS sequence"/>
</dbReference>
<keyword evidence="1" id="KW-0732">Signal</keyword>
<accession>A0AAV1IV07</accession>
<comment type="caution">
    <text evidence="2">The sequence shown here is derived from an EMBL/GenBank/DDBJ whole genome shotgun (WGS) entry which is preliminary data.</text>
</comment>
<sequence length="848" mass="95530">MKILYLLFASIHICVSELLSSIPTHLLECYRGGGPAPGAPKRLDVFLNLVRRLELESRLDLRLFSTSLLRSLRLDGIERAANVFESEFLLPYRASAFQFHKYKMLMDLFLPSQDLIVADETLSLEEKCLLHKVLSSSVRPWERGDENIVCPLSAERRQHMASTSASRLYSRCPIEDGVIQSPWGAIAPGTVVAAIAASLETQQVFVTDILQTNLFQEEIPTTILDMALREWDSKLERLELNENGTDSDISNVWVATLAGDLAEVVVNLGVRVGAAPQRMTIGSINKWNDTLLPRDYYLLMPNATSADWHMTDAEILAGIDGLILAQHVPSWVAQRRTLRLSQIVEMYYSNEGVSFDPNVRACNRHVLFSEVVTREVLFRETSRLAHVLALRQVTVYIPLEEMNRISDAAVSAFMDYVPSVLKQYHVDCVASRNIPTMDLIVATDSSWDGYRVQQFLSWIGGSLEINMQKSSVALLHGNTGEWIVPRAHNLTALFTAIANYTDGWPNRLNLPNVVSSILQRTRNATLQDISEMRSAGPTTVVLVVTPTDRLSAEELETTRSLMRTLRSSFFDVFFAYAAQDASDLKNINNEYMDYSELFLTVSSTSVGDVASAVDTHLLKNVIPSRIVGSQCAFNGTEYAQVPYEDFVLPSREQSYRIHPFYLWQQASIQVQFRNDGQGRILVCMWRGAETSRSCRAVAEREAFSFNLTQPCPSPDFCPPANFIVTASSTQNLCAHVECRFPHQVGYYLQHSGLRCLPLLGSAVRPAPIWKVLWLSILISRLRRDGQVTGIRVRWRLFKRIAFFERAHTRVSLVVVYVVTIASSCVHEHASNCSRVLELPVCEWRSCYD</sequence>
<proteinExistence type="predicted"/>
<dbReference type="AlphaFoldDB" id="A0AAV1IV07"/>
<feature type="chain" id="PRO_5043449340" evidence="1">
    <location>
        <begin position="17"/>
        <end position="848"/>
    </location>
</feature>
<reference evidence="2 3" key="1">
    <citation type="submission" date="2023-11" db="EMBL/GenBank/DDBJ databases">
        <authorList>
            <person name="Okamura Y."/>
        </authorList>
    </citation>
    <scope>NUCLEOTIDE SEQUENCE [LARGE SCALE GENOMIC DNA]</scope>
</reference>
<evidence type="ECO:0000313" key="3">
    <source>
        <dbReference type="Proteomes" id="UP001497472"/>
    </source>
</evidence>
<dbReference type="EMBL" id="CAVLEF010000001">
    <property type="protein sequence ID" value="CAK1539938.1"/>
    <property type="molecule type" value="Genomic_DNA"/>
</dbReference>